<dbReference type="InterPro" id="IPR032579">
    <property type="entry name" value="Phe_SMUG2-like"/>
</dbReference>
<proteinExistence type="predicted"/>
<dbReference type="InterPro" id="IPR005122">
    <property type="entry name" value="Uracil-DNA_glycosylase-like"/>
</dbReference>
<dbReference type="Pfam" id="PF03167">
    <property type="entry name" value="UDG"/>
    <property type="match status" value="1"/>
</dbReference>
<dbReference type="Gene3D" id="3.40.470.10">
    <property type="entry name" value="Uracil-DNA glycosylase-like domain"/>
    <property type="match status" value="1"/>
</dbReference>
<feature type="domain" description="Uracil-DNA glycosylase-like" evidence="1">
    <location>
        <begin position="48"/>
        <end position="227"/>
    </location>
</feature>
<dbReference type="InterPro" id="IPR036895">
    <property type="entry name" value="Uracil-DNA_glycosylase-like_sf"/>
</dbReference>
<reference evidence="2" key="1">
    <citation type="submission" date="2022-07" db="EMBL/GenBank/DDBJ databases">
        <title>Description and genome-wide analysis of Profundicola chukchiensis gen. nov., sp. nov., marine bacteria isolated from bottom sediments of the Chukchi Sea.</title>
        <authorList>
            <person name="Romanenko L."/>
            <person name="Otstavnykh N."/>
            <person name="Kurilenko V."/>
            <person name="Eremeev V."/>
            <person name="Velansky P."/>
            <person name="Mikhailov V."/>
            <person name="Isaeva M."/>
        </authorList>
    </citation>
    <scope>NUCLEOTIDE SEQUENCE</scope>
    <source>
        <strain evidence="2">KMM 9713</strain>
    </source>
</reference>
<dbReference type="EMBL" id="JANCMU010000003">
    <property type="protein sequence ID" value="MDG4946122.1"/>
    <property type="molecule type" value="Genomic_DNA"/>
</dbReference>
<dbReference type="AlphaFoldDB" id="A0A9X4RWQ0"/>
<dbReference type="CDD" id="cd19375">
    <property type="entry name" value="UDG-F3-like_SMUG2"/>
    <property type="match status" value="1"/>
</dbReference>
<protein>
    <submittedName>
        <fullName evidence="2">SMUG2 DNA glycosylase family protein</fullName>
    </submittedName>
</protein>
<comment type="caution">
    <text evidence="2">The sequence shown here is derived from an EMBL/GenBank/DDBJ whole genome shotgun (WGS) entry which is preliminary data.</text>
</comment>
<dbReference type="SUPFAM" id="SSF52141">
    <property type="entry name" value="Uracil-DNA glycosylase-like"/>
    <property type="match status" value="1"/>
</dbReference>
<dbReference type="Proteomes" id="UP001152599">
    <property type="component" value="Unassembled WGS sequence"/>
</dbReference>
<sequence length="238" mass="28069">MSKDLSSKIIEFNQNLSYNGELPHGFRVMNPFLDLPETMEVMQEFYKKFYNDNKKRRFIIGINPSRKGAGITGVPFTDTKRLEHVCGIKMESVRTHEVSSVFLYDVIQAYGGPEKFYQDFYINSPFPLAITQKAKNGNWLNANYYDYRELFDMTKDFMIESLRQHISLGLDTSEVYILGKKNAKFIEKLNQEANLFDKMVVLDHPRYIQQYKFKERELYIDEYILALHQENDGLDVYL</sequence>
<dbReference type="RefSeq" id="WP_304420617.1">
    <property type="nucleotide sequence ID" value="NZ_JANCMU010000003.1"/>
</dbReference>
<gene>
    <name evidence="2" type="ORF">NMK71_06820</name>
</gene>
<name>A0A9X4RWQ0_9FLAO</name>
<keyword evidence="3" id="KW-1185">Reference proteome</keyword>
<evidence type="ECO:0000259" key="1">
    <source>
        <dbReference type="Pfam" id="PF03167"/>
    </source>
</evidence>
<accession>A0A9X4RWQ0</accession>
<evidence type="ECO:0000313" key="3">
    <source>
        <dbReference type="Proteomes" id="UP001152599"/>
    </source>
</evidence>
<evidence type="ECO:0000313" key="2">
    <source>
        <dbReference type="EMBL" id="MDG4946122.1"/>
    </source>
</evidence>
<organism evidence="2 3">
    <name type="scientific">Profundicola chukchiensis</name>
    <dbReference type="NCBI Taxonomy" id="2961959"/>
    <lineage>
        <taxon>Bacteria</taxon>
        <taxon>Pseudomonadati</taxon>
        <taxon>Bacteroidota</taxon>
        <taxon>Flavobacteriia</taxon>
        <taxon>Flavobacteriales</taxon>
        <taxon>Weeksellaceae</taxon>
        <taxon>Profundicola</taxon>
    </lineage>
</organism>